<protein>
    <submittedName>
        <fullName evidence="2">Uncharacterized protein</fullName>
    </submittedName>
</protein>
<gene>
    <name evidence="2" type="ORF">SAMN05421659_101455</name>
</gene>
<keyword evidence="1" id="KW-0472">Membrane</keyword>
<evidence type="ECO:0000313" key="2">
    <source>
        <dbReference type="EMBL" id="SEV86758.1"/>
    </source>
</evidence>
<sequence>MRLTGTFSNILYAINFVNIFFCVEPTFFCVKPTFLSIVVAIVTSIVVQ</sequence>
<feature type="transmembrane region" description="Helical" evidence="1">
    <location>
        <begin position="6"/>
        <end position="23"/>
    </location>
</feature>
<dbReference type="AlphaFoldDB" id="A0A1I0MF60"/>
<dbReference type="EMBL" id="FOJI01000001">
    <property type="protein sequence ID" value="SEV86758.1"/>
    <property type="molecule type" value="Genomic_DNA"/>
</dbReference>
<keyword evidence="1" id="KW-0812">Transmembrane</keyword>
<keyword evidence="1" id="KW-1133">Transmembrane helix</keyword>
<keyword evidence="3" id="KW-1185">Reference proteome</keyword>
<proteinExistence type="predicted"/>
<evidence type="ECO:0000313" key="3">
    <source>
        <dbReference type="Proteomes" id="UP000199701"/>
    </source>
</evidence>
<dbReference type="Proteomes" id="UP000199701">
    <property type="component" value="Unassembled WGS sequence"/>
</dbReference>
<organism evidence="2 3">
    <name type="scientific">[Clostridium] fimetarium</name>
    <dbReference type="NCBI Taxonomy" id="99656"/>
    <lineage>
        <taxon>Bacteria</taxon>
        <taxon>Bacillati</taxon>
        <taxon>Bacillota</taxon>
        <taxon>Clostridia</taxon>
        <taxon>Lachnospirales</taxon>
        <taxon>Lachnospiraceae</taxon>
    </lineage>
</organism>
<reference evidence="2 3" key="1">
    <citation type="submission" date="2016-10" db="EMBL/GenBank/DDBJ databases">
        <authorList>
            <person name="de Groot N.N."/>
        </authorList>
    </citation>
    <scope>NUCLEOTIDE SEQUENCE [LARGE SCALE GENOMIC DNA]</scope>
    <source>
        <strain evidence="2 3">DSM 9179</strain>
    </source>
</reference>
<evidence type="ECO:0000256" key="1">
    <source>
        <dbReference type="SAM" id="Phobius"/>
    </source>
</evidence>
<accession>A0A1I0MF60</accession>
<name>A0A1I0MF60_9FIRM</name>